<dbReference type="PANTHER" id="PTHR30160:SF23">
    <property type="match status" value="1"/>
</dbReference>
<dbReference type="GO" id="GO:0008713">
    <property type="term" value="F:ADP-heptose-lipopolysaccharide heptosyltransferase activity"/>
    <property type="evidence" value="ECO:0007669"/>
    <property type="project" value="TreeGrafter"/>
</dbReference>
<name>A0A6I2UF58_9FIRM</name>
<keyword evidence="1" id="KW-0808">Transferase</keyword>
<keyword evidence="2" id="KW-1185">Reference proteome</keyword>
<reference evidence="1 2" key="1">
    <citation type="submission" date="2019-08" db="EMBL/GenBank/DDBJ databases">
        <title>In-depth cultivation of the pig gut microbiome towards novel bacterial diversity and tailored functional studies.</title>
        <authorList>
            <person name="Wylensek D."/>
            <person name="Hitch T.C.A."/>
            <person name="Clavel T."/>
        </authorList>
    </citation>
    <scope>NUCLEOTIDE SEQUENCE [LARGE SCALE GENOMIC DNA]</scope>
    <source>
        <strain evidence="1 2">WCA-693-APC-5D-A</strain>
    </source>
</reference>
<dbReference type="RefSeq" id="WP_154405684.1">
    <property type="nucleotide sequence ID" value="NZ_VUNR01000003.1"/>
</dbReference>
<evidence type="ECO:0000313" key="2">
    <source>
        <dbReference type="Proteomes" id="UP000433181"/>
    </source>
</evidence>
<sequence length="476" mass="53820">MESPYRYLFPFERIPYGAKIVIYGAGRLGQEYLQQLHITKYCHVVAMIDRNAEKYQGTVINVYKPCYLCELEFDYVVVALRVSIALNEVLRVLHAEGVSEDRIVYVLERDVQNFSLFREQSVSGISPRDLSYVRFGKSCSLAVMMLGGLGDLVVQKKFVLEIVKKIPQIHIDVYSVGKISFLRELYFDCQVVENIIDDLGFRYKQEWNNYAACMTINGTSFISVDYLDERKLCGELNTLQDLMYQLRQYAQAEALSLTIPAVVSFLRSMKRGLNCYTVFSCGGLFDIKDKVVNVPLQHVYKEQFKNLDLNRYVTVNIGNGDCADTKKVSKTWPTNCYERLLVLFKTQYPDIDIIQLGDASARPLDNADLHILGQPLGLVEHILANAILHVDIEGGLVHLATQLGTKCAVLFGPTPMEYYGYEQNINISAGNCHGCYGCYVDVNRCARGLVEPECMLAITPELVMSKIAGYMSSLCE</sequence>
<dbReference type="InterPro" id="IPR051199">
    <property type="entry name" value="LPS_LOS_Heptosyltrfase"/>
</dbReference>
<dbReference type="GO" id="GO:0009244">
    <property type="term" value="P:lipopolysaccharide core region biosynthetic process"/>
    <property type="evidence" value="ECO:0007669"/>
    <property type="project" value="TreeGrafter"/>
</dbReference>
<dbReference type="SUPFAM" id="SSF51735">
    <property type="entry name" value="NAD(P)-binding Rossmann-fold domains"/>
    <property type="match status" value="1"/>
</dbReference>
<organism evidence="1 2">
    <name type="scientific">Anaerovibrio slackiae</name>
    <dbReference type="NCBI Taxonomy" id="2652309"/>
    <lineage>
        <taxon>Bacteria</taxon>
        <taxon>Bacillati</taxon>
        <taxon>Bacillota</taxon>
        <taxon>Negativicutes</taxon>
        <taxon>Selenomonadales</taxon>
        <taxon>Selenomonadaceae</taxon>
        <taxon>Anaerovibrio</taxon>
    </lineage>
</organism>
<protein>
    <submittedName>
        <fullName evidence="1">Glycosyltransferase family 9 protein</fullName>
    </submittedName>
</protein>
<dbReference type="GO" id="GO:0005829">
    <property type="term" value="C:cytosol"/>
    <property type="evidence" value="ECO:0007669"/>
    <property type="project" value="TreeGrafter"/>
</dbReference>
<evidence type="ECO:0000313" key="1">
    <source>
        <dbReference type="EMBL" id="MSU07791.1"/>
    </source>
</evidence>
<proteinExistence type="predicted"/>
<dbReference type="EMBL" id="VUNR01000003">
    <property type="protein sequence ID" value="MSU07791.1"/>
    <property type="molecule type" value="Genomic_DNA"/>
</dbReference>
<dbReference type="Gene3D" id="3.40.50.2000">
    <property type="entry name" value="Glycogen Phosphorylase B"/>
    <property type="match status" value="1"/>
</dbReference>
<dbReference type="SUPFAM" id="SSF53756">
    <property type="entry name" value="UDP-Glycosyltransferase/glycogen phosphorylase"/>
    <property type="match status" value="1"/>
</dbReference>
<accession>A0A6I2UF58</accession>
<comment type="caution">
    <text evidence="1">The sequence shown here is derived from an EMBL/GenBank/DDBJ whole genome shotgun (WGS) entry which is preliminary data.</text>
</comment>
<dbReference type="GeneID" id="96777707"/>
<dbReference type="InterPro" id="IPR036291">
    <property type="entry name" value="NAD(P)-bd_dom_sf"/>
</dbReference>
<dbReference type="PANTHER" id="PTHR30160">
    <property type="entry name" value="TETRAACYLDISACCHARIDE 4'-KINASE-RELATED"/>
    <property type="match status" value="1"/>
</dbReference>
<dbReference type="Gene3D" id="3.40.50.720">
    <property type="entry name" value="NAD(P)-binding Rossmann-like Domain"/>
    <property type="match status" value="1"/>
</dbReference>
<dbReference type="Proteomes" id="UP000433181">
    <property type="component" value="Unassembled WGS sequence"/>
</dbReference>
<dbReference type="AlphaFoldDB" id="A0A6I2UF58"/>
<gene>
    <name evidence="1" type="ORF">FYJ84_02145</name>
</gene>